<accession>A0A8H4NL13</accession>
<dbReference type="AlphaFoldDB" id="A0A8H4NL13"/>
<dbReference type="Proteomes" id="UP000536711">
    <property type="component" value="Unassembled WGS sequence"/>
</dbReference>
<gene>
    <name evidence="1" type="ORF">FACUT_2333</name>
</gene>
<dbReference type="EMBL" id="JAADJF010000051">
    <property type="protein sequence ID" value="KAF4442109.1"/>
    <property type="molecule type" value="Genomic_DNA"/>
</dbReference>
<protein>
    <submittedName>
        <fullName evidence="1">Uncharacterized protein</fullName>
    </submittedName>
</protein>
<evidence type="ECO:0000313" key="2">
    <source>
        <dbReference type="Proteomes" id="UP000536711"/>
    </source>
</evidence>
<organism evidence="1 2">
    <name type="scientific">Fusarium acutatum</name>
    <dbReference type="NCBI Taxonomy" id="78861"/>
    <lineage>
        <taxon>Eukaryota</taxon>
        <taxon>Fungi</taxon>
        <taxon>Dikarya</taxon>
        <taxon>Ascomycota</taxon>
        <taxon>Pezizomycotina</taxon>
        <taxon>Sordariomycetes</taxon>
        <taxon>Hypocreomycetidae</taxon>
        <taxon>Hypocreales</taxon>
        <taxon>Nectriaceae</taxon>
        <taxon>Fusarium</taxon>
        <taxon>Fusarium fujikuroi species complex</taxon>
    </lineage>
</organism>
<reference evidence="1 2" key="1">
    <citation type="submission" date="2020-01" db="EMBL/GenBank/DDBJ databases">
        <title>Identification and distribution of gene clusters putatively required for synthesis of sphingolipid metabolism inhibitors in phylogenetically diverse species of the filamentous fungus Fusarium.</title>
        <authorList>
            <person name="Kim H.-S."/>
            <person name="Busman M."/>
            <person name="Brown D.W."/>
            <person name="Divon H."/>
            <person name="Uhlig S."/>
            <person name="Proctor R.H."/>
        </authorList>
    </citation>
    <scope>NUCLEOTIDE SEQUENCE [LARGE SCALE GENOMIC DNA]</scope>
    <source>
        <strain evidence="1 2">NRRL 13308</strain>
    </source>
</reference>
<comment type="caution">
    <text evidence="1">The sequence shown here is derived from an EMBL/GenBank/DDBJ whole genome shotgun (WGS) entry which is preliminary data.</text>
</comment>
<evidence type="ECO:0000313" key="1">
    <source>
        <dbReference type="EMBL" id="KAF4442109.1"/>
    </source>
</evidence>
<keyword evidence="2" id="KW-1185">Reference proteome</keyword>
<sequence length="254" mass="28686">MVSFQAASLDAVAETWERDESFVVRSRTLGHHLPPHHPAPITEHLHGTMASQIPPGAPVQRLASTRSPECPRVSMLMRRASASSQSSDLAGPPIYTCNAYSLQQGVIIQDKDCLPQDIVLSVLVSRNKYSSYQLTEFDIAIELGTSTDNNCIMETYAGPGARILSNLRFNVLMSFTTMPFTERKCLLLRLIPRSHKGWIRMQEVHEMSFMLTLAQLNSFAGNRRFSLYTSACYKFDHEHDPITDYFEVTLKKHH</sequence>
<proteinExistence type="predicted"/>
<dbReference type="OrthoDB" id="3029913at2759"/>
<name>A0A8H4NL13_9HYPO</name>